<proteinExistence type="predicted"/>
<dbReference type="PANTHER" id="PTHR47481:SF22">
    <property type="entry name" value="RETROTRANSPOSON GAG DOMAIN-CONTAINING PROTEIN"/>
    <property type="match status" value="1"/>
</dbReference>
<gene>
    <name evidence="3" type="ORF">C1H46_003398</name>
</gene>
<organism evidence="3 4">
    <name type="scientific">Malus baccata</name>
    <name type="common">Siberian crab apple</name>
    <name type="synonym">Pyrus baccata</name>
    <dbReference type="NCBI Taxonomy" id="106549"/>
    <lineage>
        <taxon>Eukaryota</taxon>
        <taxon>Viridiplantae</taxon>
        <taxon>Streptophyta</taxon>
        <taxon>Embryophyta</taxon>
        <taxon>Tracheophyta</taxon>
        <taxon>Spermatophyta</taxon>
        <taxon>Magnoliopsida</taxon>
        <taxon>eudicotyledons</taxon>
        <taxon>Gunneridae</taxon>
        <taxon>Pentapetalae</taxon>
        <taxon>rosids</taxon>
        <taxon>fabids</taxon>
        <taxon>Rosales</taxon>
        <taxon>Rosaceae</taxon>
        <taxon>Amygdaloideae</taxon>
        <taxon>Maleae</taxon>
        <taxon>Malus</taxon>
    </lineage>
</organism>
<dbReference type="Proteomes" id="UP000315295">
    <property type="component" value="Unassembled WGS sequence"/>
</dbReference>
<feature type="region of interest" description="Disordered" evidence="1">
    <location>
        <begin position="446"/>
        <end position="477"/>
    </location>
</feature>
<dbReference type="Pfam" id="PF14223">
    <property type="entry name" value="Retrotran_gag_2"/>
    <property type="match status" value="1"/>
</dbReference>
<name>A0A540NK29_MALBA</name>
<protein>
    <recommendedName>
        <fullName evidence="2">Retrotransposon Copia-like N-terminal domain-containing protein</fullName>
    </recommendedName>
</protein>
<evidence type="ECO:0000256" key="1">
    <source>
        <dbReference type="SAM" id="MobiDB-lite"/>
    </source>
</evidence>
<keyword evidence="4" id="KW-1185">Reference proteome</keyword>
<feature type="compositionally biased region" description="Polar residues" evidence="1">
    <location>
        <begin position="452"/>
        <end position="463"/>
    </location>
</feature>
<evidence type="ECO:0000313" key="4">
    <source>
        <dbReference type="Proteomes" id="UP000315295"/>
    </source>
</evidence>
<feature type="region of interest" description="Disordered" evidence="1">
    <location>
        <begin position="287"/>
        <end position="309"/>
    </location>
</feature>
<reference evidence="3 4" key="1">
    <citation type="journal article" date="2019" name="G3 (Bethesda)">
        <title>Sequencing of a Wild Apple (Malus baccata) Genome Unravels the Differences Between Cultivated and Wild Apple Species Regarding Disease Resistance and Cold Tolerance.</title>
        <authorList>
            <person name="Chen X."/>
        </authorList>
    </citation>
    <scope>NUCLEOTIDE SEQUENCE [LARGE SCALE GENOMIC DNA]</scope>
    <source>
        <strain evidence="4">cv. Shandingzi</strain>
        <tissue evidence="3">Leaves</tissue>
    </source>
</reference>
<dbReference type="EMBL" id="VIEB01000034">
    <property type="protein sequence ID" value="TQE10983.1"/>
    <property type="molecule type" value="Genomic_DNA"/>
</dbReference>
<sequence length="631" mass="70300">MVTAAQLQLLHSPIVSLIPSVSSSTCVKLDETNYLSWHFLMKMMLQGHGIMGFIDGSNPCPPQDVATSTHSVITSESSARPELDEFKVWKMHDHALMLLLTATLSSSAISCVIGSKSSQEMWVRLQDEFFLRVTRTSIIKLKTDMYNMKKGSDSVSQYLRRLKEGRDGLSILGVTFPDEDFVVFALNGLPPKYNTFKCVLRGRENIISLKDFRAQLLAEETIVDCSADWNPDFAFISAQEKQEEERTFNASLTGDLGGIHHSDSNGLAPSARNLGFLGHALKHSHGFRHDRSRLHQVQGTNNEEADPSRRDLDAQQITAMAGQQSIYGHNKDGELNSPSAHKLSPLGNSNATNFLTDVREGLSVKTSSQSAFQAQGMVAFGESDSQSPSIGYNVLPNYYRNFSERSFKEQEQEEELDQEQEQQLDLMNYHSLSRTRYVEEKTAVEDEKVVNNKEQTSVSSFDLSSSQGKKKSGGEGKEQDHYALLGLSHLRSFATEEQLPSSVGAESSNISRSHTICSQKYHFDADNKTKIGVSTQIVVHEFRGFYVLQSCNGGCIFDIQLSYHMRISDKGGGTESTLIWVLWYTRYNGNIRAPDARRFLFAGYACSSDQILYSPIVTISCLNHHELAGGC</sequence>
<dbReference type="InterPro" id="IPR029472">
    <property type="entry name" value="Copia-like_N"/>
</dbReference>
<dbReference type="AlphaFoldDB" id="A0A540NK29"/>
<dbReference type="Pfam" id="PF14244">
    <property type="entry name" value="Retrotran_gag_3"/>
    <property type="match status" value="1"/>
</dbReference>
<evidence type="ECO:0000259" key="2">
    <source>
        <dbReference type="Pfam" id="PF14244"/>
    </source>
</evidence>
<dbReference type="PANTHER" id="PTHR47481">
    <property type="match status" value="1"/>
</dbReference>
<accession>A0A540NK29</accession>
<comment type="caution">
    <text evidence="3">The sequence shown here is derived from an EMBL/GenBank/DDBJ whole genome shotgun (WGS) entry which is preliminary data.</text>
</comment>
<evidence type="ECO:0000313" key="3">
    <source>
        <dbReference type="EMBL" id="TQE10983.1"/>
    </source>
</evidence>
<feature type="domain" description="Retrotransposon Copia-like N-terminal" evidence="2">
    <location>
        <begin position="24"/>
        <end position="61"/>
    </location>
</feature>